<feature type="compositionally biased region" description="Acidic residues" evidence="1">
    <location>
        <begin position="317"/>
        <end position="328"/>
    </location>
</feature>
<comment type="caution">
    <text evidence="2">The sequence shown here is derived from an EMBL/GenBank/DDBJ whole genome shotgun (WGS) entry which is preliminary data.</text>
</comment>
<dbReference type="AlphaFoldDB" id="A0A7J0G335"/>
<dbReference type="EMBL" id="BJWL01000017">
    <property type="protein sequence ID" value="GFZ05189.1"/>
    <property type="molecule type" value="Genomic_DNA"/>
</dbReference>
<feature type="region of interest" description="Disordered" evidence="1">
    <location>
        <begin position="122"/>
        <end position="145"/>
    </location>
</feature>
<evidence type="ECO:0000313" key="2">
    <source>
        <dbReference type="EMBL" id="GFZ05189.1"/>
    </source>
</evidence>
<reference evidence="2 3" key="1">
    <citation type="submission" date="2019-07" db="EMBL/GenBank/DDBJ databases">
        <title>De Novo Assembly of kiwifruit Actinidia rufa.</title>
        <authorList>
            <person name="Sugita-Konishi S."/>
            <person name="Sato K."/>
            <person name="Mori E."/>
            <person name="Abe Y."/>
            <person name="Kisaki G."/>
            <person name="Hamano K."/>
            <person name="Suezawa K."/>
            <person name="Otani M."/>
            <person name="Fukuda T."/>
            <person name="Manabe T."/>
            <person name="Gomi K."/>
            <person name="Tabuchi M."/>
            <person name="Akimitsu K."/>
            <person name="Kataoka I."/>
        </authorList>
    </citation>
    <scope>NUCLEOTIDE SEQUENCE [LARGE SCALE GENOMIC DNA]</scope>
    <source>
        <strain evidence="3">cv. Fuchu</strain>
    </source>
</reference>
<sequence>MPNRDSITNVGDMVETESQWSFHPQVEWQGYLGKLGFQAARDHGAPQTSAATSYLSLPRLNIKEALPLTPDSWRPMAGTMRMTNQQNVQLLLWAMRVARAWRLSQTHSCPQAQIKCYVKEDQPEEDCPDEGGIKERNPVNEGSSYWQGNAHEMRLTRPQREETSANPGAVLGLNISMMENPAMTKKLLKGVIPPTEQGRGGQTGSRLGNLKTMVLEFSLAGHGREMREEATMQQARATSRIEMPLWRGSRKEVDKLKEKELLAKKSSIEEYKSSDEFQEVVEQEASRYFGEGFDLCKKQINCLHPNLNIQDMGIDAELAEEEEEEEEKEEHGEKEEKSEEKGKPNNSPAP</sequence>
<keyword evidence="3" id="KW-1185">Reference proteome</keyword>
<name>A0A7J0G335_9ERIC</name>
<evidence type="ECO:0000256" key="1">
    <source>
        <dbReference type="SAM" id="MobiDB-lite"/>
    </source>
</evidence>
<feature type="compositionally biased region" description="Basic and acidic residues" evidence="1">
    <location>
        <begin position="329"/>
        <end position="343"/>
    </location>
</feature>
<dbReference type="Proteomes" id="UP000585474">
    <property type="component" value="Unassembled WGS sequence"/>
</dbReference>
<protein>
    <submittedName>
        <fullName evidence="2">Uncharacterized protein</fullName>
    </submittedName>
</protein>
<feature type="region of interest" description="Disordered" evidence="1">
    <location>
        <begin position="313"/>
        <end position="350"/>
    </location>
</feature>
<organism evidence="2 3">
    <name type="scientific">Actinidia rufa</name>
    <dbReference type="NCBI Taxonomy" id="165716"/>
    <lineage>
        <taxon>Eukaryota</taxon>
        <taxon>Viridiplantae</taxon>
        <taxon>Streptophyta</taxon>
        <taxon>Embryophyta</taxon>
        <taxon>Tracheophyta</taxon>
        <taxon>Spermatophyta</taxon>
        <taxon>Magnoliopsida</taxon>
        <taxon>eudicotyledons</taxon>
        <taxon>Gunneridae</taxon>
        <taxon>Pentapetalae</taxon>
        <taxon>asterids</taxon>
        <taxon>Ericales</taxon>
        <taxon>Actinidiaceae</taxon>
        <taxon>Actinidia</taxon>
    </lineage>
</organism>
<gene>
    <name evidence="2" type="ORF">Acr_17g0007610</name>
</gene>
<proteinExistence type="predicted"/>
<evidence type="ECO:0000313" key="3">
    <source>
        <dbReference type="Proteomes" id="UP000585474"/>
    </source>
</evidence>
<accession>A0A7J0G335</accession>